<evidence type="ECO:0000313" key="3">
    <source>
        <dbReference type="Proteomes" id="UP000006591"/>
    </source>
</evidence>
<dbReference type="HOGENOM" id="CLU_1108548_0_0_1"/>
<evidence type="ECO:0000313" key="2">
    <source>
        <dbReference type="EnsemblPlants" id="ONIVA03G05560.1"/>
    </source>
</evidence>
<name>A0A0E0GHL5_ORYNI</name>
<reference evidence="2" key="2">
    <citation type="submission" date="2018-04" db="EMBL/GenBank/DDBJ databases">
        <title>OnivRS2 (Oryza nivara Reference Sequence Version 2).</title>
        <authorList>
            <person name="Zhang J."/>
            <person name="Kudrna D."/>
            <person name="Lee S."/>
            <person name="Talag J."/>
            <person name="Rajasekar S."/>
            <person name="Welchert J."/>
            <person name="Hsing Y.-I."/>
            <person name="Wing R.A."/>
        </authorList>
    </citation>
    <scope>NUCLEOTIDE SEQUENCE [LARGE SCALE GENOMIC DNA]</scope>
    <source>
        <strain evidence="2">SL10</strain>
    </source>
</reference>
<evidence type="ECO:0000256" key="1">
    <source>
        <dbReference type="SAM" id="MobiDB-lite"/>
    </source>
</evidence>
<accession>A0A0E0GHL5</accession>
<dbReference type="OMA" id="MITSRCG"/>
<dbReference type="Gramene" id="ONIVA03G05560.1">
    <property type="protein sequence ID" value="ONIVA03G05560.1"/>
    <property type="gene ID" value="ONIVA03G05560"/>
</dbReference>
<sequence length="251" mass="27224">MGTLITTSLCSFRSNSTAPRTPGMPQSFSSTTLSASIGVVSGCNIGRGKGGCSSSKGRHGSTTMQALPYHTRTPLTNSRSSLSCRRRRSAFWDVDDMITSRCGVRGSMPVGAPPTAAAPSRGNRRGRRRVRHAHAAATAPLMMTSPSLRTPAAAVARWDLPPRGRGVFVLSISPLRREISVSTEAPSLPEPSPQRHRHRAASPRLRLRPFEVCGFRVVPTEDGGLGFVFMSDLGSQFWRRKNGWDDEHKNS</sequence>
<feature type="region of interest" description="Disordered" evidence="1">
    <location>
        <begin position="105"/>
        <end position="127"/>
    </location>
</feature>
<protein>
    <submittedName>
        <fullName evidence="2">Uncharacterized protein</fullName>
    </submittedName>
</protein>
<organism evidence="2">
    <name type="scientific">Oryza nivara</name>
    <name type="common">Indian wild rice</name>
    <name type="synonym">Oryza sativa f. spontanea</name>
    <dbReference type="NCBI Taxonomy" id="4536"/>
    <lineage>
        <taxon>Eukaryota</taxon>
        <taxon>Viridiplantae</taxon>
        <taxon>Streptophyta</taxon>
        <taxon>Embryophyta</taxon>
        <taxon>Tracheophyta</taxon>
        <taxon>Spermatophyta</taxon>
        <taxon>Magnoliopsida</taxon>
        <taxon>Liliopsida</taxon>
        <taxon>Poales</taxon>
        <taxon>Poaceae</taxon>
        <taxon>BOP clade</taxon>
        <taxon>Oryzoideae</taxon>
        <taxon>Oryzeae</taxon>
        <taxon>Oryzinae</taxon>
        <taxon>Oryza</taxon>
    </lineage>
</organism>
<reference evidence="2" key="1">
    <citation type="submission" date="2015-04" db="UniProtKB">
        <authorList>
            <consortium name="EnsemblPlants"/>
        </authorList>
    </citation>
    <scope>IDENTIFICATION</scope>
    <source>
        <strain evidence="2">SL10</strain>
    </source>
</reference>
<dbReference type="EnsemblPlants" id="ONIVA03G05560.1">
    <property type="protein sequence ID" value="ONIVA03G05560.1"/>
    <property type="gene ID" value="ONIVA03G05560"/>
</dbReference>
<feature type="region of interest" description="Disordered" evidence="1">
    <location>
        <begin position="182"/>
        <end position="202"/>
    </location>
</feature>
<dbReference type="AlphaFoldDB" id="A0A0E0GHL5"/>
<proteinExistence type="predicted"/>
<dbReference type="Proteomes" id="UP000006591">
    <property type="component" value="Chromosome 3"/>
</dbReference>
<keyword evidence="3" id="KW-1185">Reference proteome</keyword>